<protein>
    <submittedName>
        <fullName evidence="3">Nicotinamidase-related amidase</fullName>
    </submittedName>
</protein>
<dbReference type="InterPro" id="IPR000868">
    <property type="entry name" value="Isochorismatase-like_dom"/>
</dbReference>
<dbReference type="Proteomes" id="UP000192708">
    <property type="component" value="Unassembled WGS sequence"/>
</dbReference>
<dbReference type="OrthoDB" id="9781985at2"/>
<dbReference type="EMBL" id="FWXJ01000004">
    <property type="protein sequence ID" value="SMC44118.1"/>
    <property type="molecule type" value="Genomic_DNA"/>
</dbReference>
<dbReference type="InterPro" id="IPR050272">
    <property type="entry name" value="Isochorismatase-like_hydrls"/>
</dbReference>
<dbReference type="PANTHER" id="PTHR43540:SF9">
    <property type="entry name" value="FAMILY HYDROLASE, PUTATIVE (AFU_ORTHOLOGUE AFUA_2G08700)-RELATED"/>
    <property type="match status" value="1"/>
</dbReference>
<reference evidence="3 4" key="1">
    <citation type="submission" date="2017-04" db="EMBL/GenBank/DDBJ databases">
        <authorList>
            <person name="Afonso C.L."/>
            <person name="Miller P.J."/>
            <person name="Scott M.A."/>
            <person name="Spackman E."/>
            <person name="Goraichik I."/>
            <person name="Dimitrov K.M."/>
            <person name="Suarez D.L."/>
            <person name="Swayne D.E."/>
        </authorList>
    </citation>
    <scope>NUCLEOTIDE SEQUENCE [LARGE SCALE GENOMIC DNA]</scope>
    <source>
        <strain evidence="3 4">VK13</strain>
    </source>
</reference>
<dbReference type="STRING" id="1938817.SAMN06296008_104157"/>
<dbReference type="SUPFAM" id="SSF52499">
    <property type="entry name" value="Isochorismatase-like hydrolases"/>
    <property type="match status" value="1"/>
</dbReference>
<accession>A0A1W1Z867</accession>
<dbReference type="AlphaFoldDB" id="A0A1W1Z867"/>
<dbReference type="Pfam" id="PF00857">
    <property type="entry name" value="Isochorismatase"/>
    <property type="match status" value="1"/>
</dbReference>
<feature type="domain" description="Isochorismatase-like" evidence="2">
    <location>
        <begin position="18"/>
        <end position="206"/>
    </location>
</feature>
<dbReference type="PANTHER" id="PTHR43540">
    <property type="entry name" value="PEROXYUREIDOACRYLATE/UREIDOACRYLATE AMIDOHYDROLASE-RELATED"/>
    <property type="match status" value="1"/>
</dbReference>
<dbReference type="RefSeq" id="WP_084283118.1">
    <property type="nucleotide sequence ID" value="NZ_FWXJ01000004.1"/>
</dbReference>
<dbReference type="InterPro" id="IPR036380">
    <property type="entry name" value="Isochorismatase-like_sf"/>
</dbReference>
<sequence>MKTILAKPYDFPLDPKSCALVVIDMQRDFVESGGFGEALGNDVSILQEIVPTVEQLLALWREGSGLVIHTREVHLPDLSNCPPAKIRRGNLKTKIGDQGPMGRLLVAGEYGSEIIESLMPLEGEIVIDKPGKGAFYNTDLGKILLEKGITQLIIVGVTTEVCVQTTMREANDRGFDCLLIEDATASYFPDFKQSTIDMIVAQGGIVGWSTPFANLLQGIKS</sequence>
<evidence type="ECO:0000259" key="2">
    <source>
        <dbReference type="Pfam" id="PF00857"/>
    </source>
</evidence>
<evidence type="ECO:0000313" key="3">
    <source>
        <dbReference type="EMBL" id="SMC44118.1"/>
    </source>
</evidence>
<evidence type="ECO:0000256" key="1">
    <source>
        <dbReference type="ARBA" id="ARBA00022801"/>
    </source>
</evidence>
<gene>
    <name evidence="3" type="ORF">SAMN06296008_104157</name>
</gene>
<evidence type="ECO:0000313" key="4">
    <source>
        <dbReference type="Proteomes" id="UP000192708"/>
    </source>
</evidence>
<name>A0A1W1Z867_9BURK</name>
<keyword evidence="1" id="KW-0378">Hydrolase</keyword>
<dbReference type="Gene3D" id="3.40.50.850">
    <property type="entry name" value="Isochorismatase-like"/>
    <property type="match status" value="1"/>
</dbReference>
<dbReference type="GO" id="GO:0016787">
    <property type="term" value="F:hydrolase activity"/>
    <property type="evidence" value="ECO:0007669"/>
    <property type="project" value="UniProtKB-KW"/>
</dbReference>
<organism evidence="3 4">
    <name type="scientific">Polynucleobacter kasalickyi</name>
    <dbReference type="NCBI Taxonomy" id="1938817"/>
    <lineage>
        <taxon>Bacteria</taxon>
        <taxon>Pseudomonadati</taxon>
        <taxon>Pseudomonadota</taxon>
        <taxon>Betaproteobacteria</taxon>
        <taxon>Burkholderiales</taxon>
        <taxon>Burkholderiaceae</taxon>
        <taxon>Polynucleobacter</taxon>
    </lineage>
</organism>
<proteinExistence type="predicted"/>
<keyword evidence="4" id="KW-1185">Reference proteome</keyword>
<dbReference type="CDD" id="cd00431">
    <property type="entry name" value="cysteine_hydrolases"/>
    <property type="match status" value="1"/>
</dbReference>